<dbReference type="InterPro" id="IPR014030">
    <property type="entry name" value="Ketoacyl_synth_N"/>
</dbReference>
<dbReference type="InterPro" id="IPR016039">
    <property type="entry name" value="Thiolase-like"/>
</dbReference>
<dbReference type="Gene3D" id="3.40.47.10">
    <property type="match status" value="1"/>
</dbReference>
<evidence type="ECO:0000259" key="1">
    <source>
        <dbReference type="Pfam" id="PF00109"/>
    </source>
</evidence>
<dbReference type="AlphaFoldDB" id="A0A382HMZ8"/>
<gene>
    <name evidence="2" type="ORF">METZ01_LOCUS241524</name>
</gene>
<name>A0A382HMZ8_9ZZZZ</name>
<accession>A0A382HMZ8</accession>
<dbReference type="Pfam" id="PF00109">
    <property type="entry name" value="ketoacyl-synt"/>
    <property type="match status" value="1"/>
</dbReference>
<dbReference type="SUPFAM" id="SSF53901">
    <property type="entry name" value="Thiolase-like"/>
    <property type="match status" value="1"/>
</dbReference>
<proteinExistence type="predicted"/>
<evidence type="ECO:0000313" key="2">
    <source>
        <dbReference type="EMBL" id="SVB88670.1"/>
    </source>
</evidence>
<feature type="domain" description="Beta-ketoacyl synthase-like N-terminal" evidence="1">
    <location>
        <begin position="38"/>
        <end position="148"/>
    </location>
</feature>
<dbReference type="EMBL" id="UINC01062241">
    <property type="protein sequence ID" value="SVB88670.1"/>
    <property type="molecule type" value="Genomic_DNA"/>
</dbReference>
<feature type="non-terminal residue" evidence="2">
    <location>
        <position position="280"/>
    </location>
</feature>
<dbReference type="GO" id="GO:0016746">
    <property type="term" value="F:acyltransferase activity"/>
    <property type="evidence" value="ECO:0007669"/>
    <property type="project" value="InterPro"/>
</dbReference>
<organism evidence="2">
    <name type="scientific">marine metagenome</name>
    <dbReference type="NCBI Taxonomy" id="408172"/>
    <lineage>
        <taxon>unclassified sequences</taxon>
        <taxon>metagenomes</taxon>
        <taxon>ecological metagenomes</taxon>
    </lineage>
</organism>
<protein>
    <recommendedName>
        <fullName evidence="1">Beta-ketoacyl synthase-like N-terminal domain-containing protein</fullName>
    </recommendedName>
</protein>
<sequence>MAIKRGIKLMPGELINYVLKGQHGAASGTYQFIQSLTQLNHYKVGLILAAGGNSWAGYLTSIRRTDQYPEYKMPPLGGTQVHAGYIANQIGSFDYISTDSTSCISGHSAWHTARNMLILKQLDAVVVIATDNALSEEYLAIFAEHGLTKLVAEEDDASITKFRLGQGCNISVFETRPELCGHSVLAKITDIHIAAESHPNPLGISDTGTGYKKVINTVDTNGINFVKMHSTFSADNQIEEDIIKDKFGDIRLVNYKLRIGHTMGASTAIETALAIQEESG</sequence>
<reference evidence="2" key="1">
    <citation type="submission" date="2018-05" db="EMBL/GenBank/DDBJ databases">
        <authorList>
            <person name="Lanie J.A."/>
            <person name="Ng W.-L."/>
            <person name="Kazmierczak K.M."/>
            <person name="Andrzejewski T.M."/>
            <person name="Davidsen T.M."/>
            <person name="Wayne K.J."/>
            <person name="Tettelin H."/>
            <person name="Glass J.I."/>
            <person name="Rusch D."/>
            <person name="Podicherti R."/>
            <person name="Tsui H.-C.T."/>
            <person name="Winkler M.E."/>
        </authorList>
    </citation>
    <scope>NUCLEOTIDE SEQUENCE</scope>
</reference>